<evidence type="ECO:0000313" key="8">
    <source>
        <dbReference type="Proteomes" id="UP001311799"/>
    </source>
</evidence>
<name>A0AAV9Y0C1_9CRYT</name>
<dbReference type="Pfam" id="PF00352">
    <property type="entry name" value="TBP"/>
    <property type="match status" value="2"/>
</dbReference>
<comment type="similarity">
    <text evidence="2">Belongs to the TBP family.</text>
</comment>
<proteinExistence type="inferred from homology"/>
<keyword evidence="3" id="KW-0805">Transcription regulation</keyword>
<dbReference type="FunFam" id="3.30.310.10:FF:000005">
    <property type="entry name" value="TATA box-binding protein-like 1"/>
    <property type="match status" value="1"/>
</dbReference>
<evidence type="ECO:0000256" key="2">
    <source>
        <dbReference type="ARBA" id="ARBA00005560"/>
    </source>
</evidence>
<comment type="caution">
    <text evidence="7">The sequence shown here is derived from an EMBL/GenBank/DDBJ whole genome shotgun (WGS) entry which is preliminary data.</text>
</comment>
<reference evidence="7 8" key="1">
    <citation type="submission" date="2023-10" db="EMBL/GenBank/DDBJ databases">
        <title>Comparative genomics analysis reveals potential genetic determinants of host preference in Cryptosporidium xiaoi.</title>
        <authorList>
            <person name="Xiao L."/>
            <person name="Li J."/>
        </authorList>
    </citation>
    <scope>NUCLEOTIDE SEQUENCE [LARGE SCALE GENOMIC DNA]</scope>
    <source>
        <strain evidence="7 8">52996</strain>
    </source>
</reference>
<evidence type="ECO:0000313" key="7">
    <source>
        <dbReference type="EMBL" id="KAK6590249.1"/>
    </source>
</evidence>
<dbReference type="InterPro" id="IPR012295">
    <property type="entry name" value="TBP_dom_sf"/>
</dbReference>
<dbReference type="Proteomes" id="UP001311799">
    <property type="component" value="Unassembled WGS sequence"/>
</dbReference>
<sequence>MSDIINDLISGAGDSDYIFTGDGNIEKESDLLFNGICDNEENENNEKVCPSNTNALLGFRNVEIEEVPSSIVSKTIVPEIQNIIASVHLKCELDLRLIAISARNAEYNPKKVNAVVMRLREPKCTGLLFRSGRLMITGARMENDAKLGGKKMAKICQKSGFPKVKFTNFKMENIIATADCKFPIRLEGLAYDHRDFCNYEPELFPGLVYRYHPDNSPTKAVLLLFVSGKVIVTGCKNYKEICNVFDNIYPVLCQYKK</sequence>
<dbReference type="EMBL" id="JAWDEY010000008">
    <property type="protein sequence ID" value="KAK6590249.1"/>
    <property type="molecule type" value="Genomic_DNA"/>
</dbReference>
<evidence type="ECO:0000256" key="1">
    <source>
        <dbReference type="ARBA" id="ARBA00004123"/>
    </source>
</evidence>
<dbReference type="InterPro" id="IPR033710">
    <property type="entry name" value="TBP_eukaryotic"/>
</dbReference>
<dbReference type="GO" id="GO:0005634">
    <property type="term" value="C:nucleus"/>
    <property type="evidence" value="ECO:0007669"/>
    <property type="project" value="UniProtKB-SubCell"/>
</dbReference>
<accession>A0AAV9Y0C1</accession>
<evidence type="ECO:0000256" key="5">
    <source>
        <dbReference type="ARBA" id="ARBA00023163"/>
    </source>
</evidence>
<dbReference type="SUPFAM" id="SSF55945">
    <property type="entry name" value="TATA-box binding protein-like"/>
    <property type="match status" value="2"/>
</dbReference>
<evidence type="ECO:0000256" key="3">
    <source>
        <dbReference type="ARBA" id="ARBA00023015"/>
    </source>
</evidence>
<dbReference type="Gene3D" id="3.30.310.10">
    <property type="entry name" value="TATA-Binding Protein"/>
    <property type="match status" value="2"/>
</dbReference>
<dbReference type="InterPro" id="IPR000814">
    <property type="entry name" value="TBP"/>
</dbReference>
<dbReference type="AlphaFoldDB" id="A0AAV9Y0C1"/>
<gene>
    <name evidence="7" type="ORF">RS030_172592</name>
</gene>
<keyword evidence="4" id="KW-0238">DNA-binding</keyword>
<keyword evidence="6" id="KW-0539">Nucleus</keyword>
<dbReference type="PRINTS" id="PR00686">
    <property type="entry name" value="TIFACTORIID"/>
</dbReference>
<dbReference type="GO" id="GO:0006352">
    <property type="term" value="P:DNA-templated transcription initiation"/>
    <property type="evidence" value="ECO:0007669"/>
    <property type="project" value="InterPro"/>
</dbReference>
<protein>
    <submittedName>
        <fullName evidence="7">TATA-binding protein</fullName>
    </submittedName>
</protein>
<organism evidence="7 8">
    <name type="scientific">Cryptosporidium xiaoi</name>
    <dbReference type="NCBI Taxonomy" id="659607"/>
    <lineage>
        <taxon>Eukaryota</taxon>
        <taxon>Sar</taxon>
        <taxon>Alveolata</taxon>
        <taxon>Apicomplexa</taxon>
        <taxon>Conoidasida</taxon>
        <taxon>Coccidia</taxon>
        <taxon>Eucoccidiorida</taxon>
        <taxon>Eimeriorina</taxon>
        <taxon>Cryptosporidiidae</taxon>
        <taxon>Cryptosporidium</taxon>
    </lineage>
</organism>
<evidence type="ECO:0000256" key="6">
    <source>
        <dbReference type="ARBA" id="ARBA00023242"/>
    </source>
</evidence>
<evidence type="ECO:0000256" key="4">
    <source>
        <dbReference type="ARBA" id="ARBA00023125"/>
    </source>
</evidence>
<comment type="subcellular location">
    <subcellularLocation>
        <location evidence="1">Nucleus</location>
    </subcellularLocation>
</comment>
<dbReference type="CDD" id="cd04516">
    <property type="entry name" value="TBP_eukaryotes"/>
    <property type="match status" value="1"/>
</dbReference>
<keyword evidence="8" id="KW-1185">Reference proteome</keyword>
<dbReference type="PANTHER" id="PTHR10126">
    <property type="entry name" value="TATA-BOX BINDING PROTEIN"/>
    <property type="match status" value="1"/>
</dbReference>
<dbReference type="GO" id="GO:0003677">
    <property type="term" value="F:DNA binding"/>
    <property type="evidence" value="ECO:0007669"/>
    <property type="project" value="UniProtKB-KW"/>
</dbReference>
<keyword evidence="5" id="KW-0804">Transcription</keyword>